<dbReference type="InParanoid" id="A0A0C3NQX6"/>
<feature type="transmembrane region" description="Helical" evidence="2">
    <location>
        <begin position="132"/>
        <end position="155"/>
    </location>
</feature>
<organism evidence="4 5">
    <name type="scientific">Pisolithus tinctorius Marx 270</name>
    <dbReference type="NCBI Taxonomy" id="870435"/>
    <lineage>
        <taxon>Eukaryota</taxon>
        <taxon>Fungi</taxon>
        <taxon>Dikarya</taxon>
        <taxon>Basidiomycota</taxon>
        <taxon>Agaricomycotina</taxon>
        <taxon>Agaricomycetes</taxon>
        <taxon>Agaricomycetidae</taxon>
        <taxon>Boletales</taxon>
        <taxon>Sclerodermatineae</taxon>
        <taxon>Pisolithaceae</taxon>
        <taxon>Pisolithus</taxon>
    </lineage>
</organism>
<dbReference type="STRING" id="870435.A0A0C3NQX6"/>
<accession>A0A0C3NQX6</accession>
<feature type="region of interest" description="Disordered" evidence="1">
    <location>
        <begin position="304"/>
        <end position="325"/>
    </location>
</feature>
<dbReference type="HOGENOM" id="CLU_046025_5_0_1"/>
<proteinExistence type="predicted"/>
<keyword evidence="2" id="KW-0812">Transmembrane</keyword>
<evidence type="ECO:0000259" key="3">
    <source>
        <dbReference type="Pfam" id="PF20152"/>
    </source>
</evidence>
<evidence type="ECO:0000313" key="5">
    <source>
        <dbReference type="Proteomes" id="UP000054217"/>
    </source>
</evidence>
<dbReference type="EMBL" id="KN832025">
    <property type="protein sequence ID" value="KIN97718.1"/>
    <property type="molecule type" value="Genomic_DNA"/>
</dbReference>
<keyword evidence="2" id="KW-0472">Membrane</keyword>
<reference evidence="4 5" key="1">
    <citation type="submission" date="2014-04" db="EMBL/GenBank/DDBJ databases">
        <authorList>
            <consortium name="DOE Joint Genome Institute"/>
            <person name="Kuo A."/>
            <person name="Kohler A."/>
            <person name="Costa M.D."/>
            <person name="Nagy L.G."/>
            <person name="Floudas D."/>
            <person name="Copeland A."/>
            <person name="Barry K.W."/>
            <person name="Cichocki N."/>
            <person name="Veneault-Fourrey C."/>
            <person name="LaButti K."/>
            <person name="Lindquist E.A."/>
            <person name="Lipzen A."/>
            <person name="Lundell T."/>
            <person name="Morin E."/>
            <person name="Murat C."/>
            <person name="Sun H."/>
            <person name="Tunlid A."/>
            <person name="Henrissat B."/>
            <person name="Grigoriev I.V."/>
            <person name="Hibbett D.S."/>
            <person name="Martin F."/>
            <person name="Nordberg H.P."/>
            <person name="Cantor M.N."/>
            <person name="Hua S.X."/>
        </authorList>
    </citation>
    <scope>NUCLEOTIDE SEQUENCE [LARGE SCALE GENOMIC DNA]</scope>
    <source>
        <strain evidence="4 5">Marx 270</strain>
    </source>
</reference>
<dbReference type="InterPro" id="IPR045339">
    <property type="entry name" value="DUF6534"/>
</dbReference>
<feature type="transmembrane region" description="Helical" evidence="2">
    <location>
        <begin position="175"/>
        <end position="194"/>
    </location>
</feature>
<dbReference type="AlphaFoldDB" id="A0A0C3NQX6"/>
<sequence length="396" mass="43479">MASTPTPTPNLNFSSSREAENLGILFAGFVTSSLLYGGTIFQTYAYYARFPQDSNRIRCFVILLAIVDTITSASVSAALYHFLIDLYAIPVDVLVAPPSMCVQYALSFVIVFVSQLFFAFRVFEVSSGSHLVSLSVVSLSFVSFVFGMTSAGQMFQQRQLDSFALPAMKAIATTHLSFAVLADVLIFLTLCYWLRPQHYPYMRIPKRFIDRVNVLIVNRGLSFTLVQVAYLCAFVAVPSHQYWVMFQMIGSKVYVNSVFQLLNCRESENGRGVQEEEYYQPPGATKTPAFGAPLPATRVYTMTGSSGTGATHTTEGTPKSVEGSQTASVPISVSTNRYSHHPIQSPMTDKIIDLAAADGELESGIVDPVPDRLGRVADDGDDPSQYIDVIYCPLAE</sequence>
<dbReference type="Pfam" id="PF20152">
    <property type="entry name" value="DUF6534"/>
    <property type="match status" value="1"/>
</dbReference>
<feature type="transmembrane region" description="Helical" evidence="2">
    <location>
        <begin position="22"/>
        <end position="47"/>
    </location>
</feature>
<evidence type="ECO:0000313" key="4">
    <source>
        <dbReference type="EMBL" id="KIN97718.1"/>
    </source>
</evidence>
<feature type="transmembrane region" description="Helical" evidence="2">
    <location>
        <begin position="102"/>
        <end position="120"/>
    </location>
</feature>
<protein>
    <recommendedName>
        <fullName evidence="3">DUF6534 domain-containing protein</fullName>
    </recommendedName>
</protein>
<evidence type="ECO:0000256" key="2">
    <source>
        <dbReference type="SAM" id="Phobius"/>
    </source>
</evidence>
<gene>
    <name evidence="4" type="ORF">M404DRAFT_888122</name>
</gene>
<feature type="transmembrane region" description="Helical" evidence="2">
    <location>
        <begin position="215"/>
        <end position="236"/>
    </location>
</feature>
<reference evidence="5" key="2">
    <citation type="submission" date="2015-01" db="EMBL/GenBank/DDBJ databases">
        <title>Evolutionary Origins and Diversification of the Mycorrhizal Mutualists.</title>
        <authorList>
            <consortium name="DOE Joint Genome Institute"/>
            <consortium name="Mycorrhizal Genomics Consortium"/>
            <person name="Kohler A."/>
            <person name="Kuo A."/>
            <person name="Nagy L.G."/>
            <person name="Floudas D."/>
            <person name="Copeland A."/>
            <person name="Barry K.W."/>
            <person name="Cichocki N."/>
            <person name="Veneault-Fourrey C."/>
            <person name="LaButti K."/>
            <person name="Lindquist E.A."/>
            <person name="Lipzen A."/>
            <person name="Lundell T."/>
            <person name="Morin E."/>
            <person name="Murat C."/>
            <person name="Riley R."/>
            <person name="Ohm R."/>
            <person name="Sun H."/>
            <person name="Tunlid A."/>
            <person name="Henrissat B."/>
            <person name="Grigoriev I.V."/>
            <person name="Hibbett D.S."/>
            <person name="Martin F."/>
        </authorList>
    </citation>
    <scope>NUCLEOTIDE SEQUENCE [LARGE SCALE GENOMIC DNA]</scope>
    <source>
        <strain evidence="5">Marx 270</strain>
    </source>
</reference>
<name>A0A0C3NQX6_PISTI</name>
<dbReference type="Proteomes" id="UP000054217">
    <property type="component" value="Unassembled WGS sequence"/>
</dbReference>
<keyword evidence="5" id="KW-1185">Reference proteome</keyword>
<feature type="domain" description="DUF6534" evidence="3">
    <location>
        <begin position="179"/>
        <end position="267"/>
    </location>
</feature>
<evidence type="ECO:0000256" key="1">
    <source>
        <dbReference type="SAM" id="MobiDB-lite"/>
    </source>
</evidence>
<dbReference type="PANTHER" id="PTHR40465:SF1">
    <property type="entry name" value="DUF6534 DOMAIN-CONTAINING PROTEIN"/>
    <property type="match status" value="1"/>
</dbReference>
<feature type="compositionally biased region" description="Low complexity" evidence="1">
    <location>
        <begin position="304"/>
        <end position="317"/>
    </location>
</feature>
<feature type="transmembrane region" description="Helical" evidence="2">
    <location>
        <begin position="59"/>
        <end position="82"/>
    </location>
</feature>
<keyword evidence="2" id="KW-1133">Transmembrane helix</keyword>
<dbReference type="OrthoDB" id="3046149at2759"/>
<dbReference type="PANTHER" id="PTHR40465">
    <property type="entry name" value="CHROMOSOME 1, WHOLE GENOME SHOTGUN SEQUENCE"/>
    <property type="match status" value="1"/>
</dbReference>